<feature type="non-terminal residue" evidence="2">
    <location>
        <position position="1"/>
    </location>
</feature>
<dbReference type="Proteomes" id="UP000014760">
    <property type="component" value="Unassembled WGS sequence"/>
</dbReference>
<name>R7V1P1_CAPTE</name>
<dbReference type="AlphaFoldDB" id="R7V1P1"/>
<dbReference type="InterPro" id="IPR036420">
    <property type="entry name" value="BRCT_dom_sf"/>
</dbReference>
<protein>
    <recommendedName>
        <fullName evidence="1">BRCT domain-containing protein</fullName>
    </recommendedName>
</protein>
<dbReference type="SUPFAM" id="SSF52113">
    <property type="entry name" value="BRCT domain"/>
    <property type="match status" value="1"/>
</dbReference>
<dbReference type="PROSITE" id="PS50172">
    <property type="entry name" value="BRCT"/>
    <property type="match status" value="1"/>
</dbReference>
<feature type="non-terminal residue" evidence="2">
    <location>
        <position position="110"/>
    </location>
</feature>
<dbReference type="InterPro" id="IPR001357">
    <property type="entry name" value="BRCT_dom"/>
</dbReference>
<evidence type="ECO:0000259" key="1">
    <source>
        <dbReference type="PROSITE" id="PS50172"/>
    </source>
</evidence>
<dbReference type="EnsemblMetazoa" id="CapteT51126">
    <property type="protein sequence ID" value="CapteP51126"/>
    <property type="gene ID" value="CapteG51126"/>
</dbReference>
<evidence type="ECO:0000313" key="4">
    <source>
        <dbReference type="Proteomes" id="UP000014760"/>
    </source>
</evidence>
<keyword evidence="4" id="KW-1185">Reference proteome</keyword>
<dbReference type="HOGENOM" id="CLU_2177281_0_0_1"/>
<evidence type="ECO:0000313" key="3">
    <source>
        <dbReference type="EnsemblMetazoa" id="CapteP51126"/>
    </source>
</evidence>
<sequence>EKSDFRDNFLCLIKALIVPTGIGKARISIFKKQLEKYGGSVLSDLNDAELTHVIVDDKVEFARLLNILKVQNISEDIEIVTTQWLSSSLKDHTCKDTASYCISRPSTKSD</sequence>
<accession>R7V1P1</accession>
<dbReference type="EMBL" id="AMQN01039897">
    <property type="status" value="NOT_ANNOTATED_CDS"/>
    <property type="molecule type" value="Genomic_DNA"/>
</dbReference>
<feature type="domain" description="BRCT" evidence="1">
    <location>
        <begin position="1"/>
        <end position="102"/>
    </location>
</feature>
<reference evidence="2 4" key="2">
    <citation type="journal article" date="2013" name="Nature">
        <title>Insights into bilaterian evolution from three spiralian genomes.</title>
        <authorList>
            <person name="Simakov O."/>
            <person name="Marletaz F."/>
            <person name="Cho S.J."/>
            <person name="Edsinger-Gonzales E."/>
            <person name="Havlak P."/>
            <person name="Hellsten U."/>
            <person name="Kuo D.H."/>
            <person name="Larsson T."/>
            <person name="Lv J."/>
            <person name="Arendt D."/>
            <person name="Savage R."/>
            <person name="Osoegawa K."/>
            <person name="de Jong P."/>
            <person name="Grimwood J."/>
            <person name="Chapman J.A."/>
            <person name="Shapiro H."/>
            <person name="Aerts A."/>
            <person name="Otillar R.P."/>
            <person name="Terry A.Y."/>
            <person name="Boore J.L."/>
            <person name="Grigoriev I.V."/>
            <person name="Lindberg D.R."/>
            <person name="Seaver E.C."/>
            <person name="Weisblat D.A."/>
            <person name="Putnam N.H."/>
            <person name="Rokhsar D.S."/>
        </authorList>
    </citation>
    <scope>NUCLEOTIDE SEQUENCE</scope>
    <source>
        <strain evidence="2 4">I ESC-2004</strain>
    </source>
</reference>
<evidence type="ECO:0000313" key="2">
    <source>
        <dbReference type="EMBL" id="ELU12427.1"/>
    </source>
</evidence>
<dbReference type="STRING" id="283909.R7V1P1"/>
<dbReference type="Gene3D" id="3.40.50.10190">
    <property type="entry name" value="BRCT domain"/>
    <property type="match status" value="1"/>
</dbReference>
<reference evidence="3" key="3">
    <citation type="submission" date="2015-06" db="UniProtKB">
        <authorList>
            <consortium name="EnsemblMetazoa"/>
        </authorList>
    </citation>
    <scope>IDENTIFICATION</scope>
</reference>
<reference evidence="4" key="1">
    <citation type="submission" date="2012-12" db="EMBL/GenBank/DDBJ databases">
        <authorList>
            <person name="Hellsten U."/>
            <person name="Grimwood J."/>
            <person name="Chapman J.A."/>
            <person name="Shapiro H."/>
            <person name="Aerts A."/>
            <person name="Otillar R.P."/>
            <person name="Terry A.Y."/>
            <person name="Boore J.L."/>
            <person name="Simakov O."/>
            <person name="Marletaz F."/>
            <person name="Cho S.-J."/>
            <person name="Edsinger-Gonzales E."/>
            <person name="Havlak P."/>
            <person name="Kuo D.-H."/>
            <person name="Larsson T."/>
            <person name="Lv J."/>
            <person name="Arendt D."/>
            <person name="Savage R."/>
            <person name="Osoegawa K."/>
            <person name="de Jong P."/>
            <person name="Lindberg D.R."/>
            <person name="Seaver E.C."/>
            <person name="Weisblat D.A."/>
            <person name="Putnam N.H."/>
            <person name="Grigoriev I.V."/>
            <person name="Rokhsar D.S."/>
        </authorList>
    </citation>
    <scope>NUCLEOTIDE SEQUENCE</scope>
    <source>
        <strain evidence="4">I ESC-2004</strain>
    </source>
</reference>
<dbReference type="Pfam" id="PF00533">
    <property type="entry name" value="BRCT"/>
    <property type="match status" value="1"/>
</dbReference>
<proteinExistence type="predicted"/>
<gene>
    <name evidence="2" type="ORF">CAPTEDRAFT_51126</name>
</gene>
<organism evidence="2">
    <name type="scientific">Capitella teleta</name>
    <name type="common">Polychaete worm</name>
    <dbReference type="NCBI Taxonomy" id="283909"/>
    <lineage>
        <taxon>Eukaryota</taxon>
        <taxon>Metazoa</taxon>
        <taxon>Spiralia</taxon>
        <taxon>Lophotrochozoa</taxon>
        <taxon>Annelida</taxon>
        <taxon>Polychaeta</taxon>
        <taxon>Sedentaria</taxon>
        <taxon>Scolecida</taxon>
        <taxon>Capitellidae</taxon>
        <taxon>Capitella</taxon>
    </lineage>
</organism>
<dbReference type="EMBL" id="KB295964">
    <property type="protein sequence ID" value="ELU12427.1"/>
    <property type="molecule type" value="Genomic_DNA"/>
</dbReference>
<dbReference type="OrthoDB" id="205514at2759"/>